<feature type="transmembrane region" description="Helical" evidence="2">
    <location>
        <begin position="153"/>
        <end position="174"/>
    </location>
</feature>
<keyword evidence="2" id="KW-1133">Transmembrane helix</keyword>
<protein>
    <submittedName>
        <fullName evidence="4">DUF2510 domain-containing protein</fullName>
    </submittedName>
</protein>
<proteinExistence type="predicted"/>
<dbReference type="Pfam" id="PF10708">
    <property type="entry name" value="DUF2510"/>
    <property type="match status" value="1"/>
</dbReference>
<feature type="compositionally biased region" description="Low complexity" evidence="1">
    <location>
        <begin position="110"/>
        <end position="119"/>
    </location>
</feature>
<keyword evidence="2" id="KW-0812">Transmembrane</keyword>
<feature type="region of interest" description="Disordered" evidence="1">
    <location>
        <begin position="18"/>
        <end position="44"/>
    </location>
</feature>
<dbReference type="Proteomes" id="UP000275048">
    <property type="component" value="Unassembled WGS sequence"/>
</dbReference>
<evidence type="ECO:0000259" key="3">
    <source>
        <dbReference type="Pfam" id="PF10708"/>
    </source>
</evidence>
<name>A0A3M7ZYV8_9MICO</name>
<sequence length="176" mass="17268">MARVLPPGGCRGLAVRRPARARRGAARGAGGARPQGRLGVTATPGRASGWYDDEADAAVLRYWDGTGWTPHTAARPAAAAGSARAPVSATAAATESVFATVRLPVDDPAHPTATTLTTVPTPPERPAPHPAEPVASAAASAAASARPVAPLSVLGAAAAAAALVLASAALAVALGR</sequence>
<comment type="caution">
    <text evidence="4">The sequence shown here is derived from an EMBL/GenBank/DDBJ whole genome shotgun (WGS) entry which is preliminary data.</text>
</comment>
<reference evidence="4 5" key="1">
    <citation type="submission" date="2018-10" db="EMBL/GenBank/DDBJ databases">
        <title>Isolation, diversity and antibacterial activity of antinobacteria from the wheat rhizosphere soil.</title>
        <authorList>
            <person name="Sun T."/>
        </authorList>
    </citation>
    <scope>NUCLEOTIDE SEQUENCE [LARGE SCALE GENOMIC DNA]</scope>
    <source>
        <strain evidence="4 5">SJ-23</strain>
    </source>
</reference>
<dbReference type="AlphaFoldDB" id="A0A3M7ZYV8"/>
<keyword evidence="2" id="KW-0472">Membrane</keyword>
<keyword evidence="5" id="KW-1185">Reference proteome</keyword>
<feature type="region of interest" description="Disordered" evidence="1">
    <location>
        <begin position="105"/>
        <end position="135"/>
    </location>
</feature>
<feature type="domain" description="DUF2510" evidence="3">
    <location>
        <begin position="49"/>
        <end position="80"/>
    </location>
</feature>
<organism evidence="4 5">
    <name type="scientific">Agromyces tardus</name>
    <dbReference type="NCBI Taxonomy" id="2583849"/>
    <lineage>
        <taxon>Bacteria</taxon>
        <taxon>Bacillati</taxon>
        <taxon>Actinomycetota</taxon>
        <taxon>Actinomycetes</taxon>
        <taxon>Micrococcales</taxon>
        <taxon>Microbacteriaceae</taxon>
        <taxon>Agromyces</taxon>
    </lineage>
</organism>
<evidence type="ECO:0000256" key="2">
    <source>
        <dbReference type="SAM" id="Phobius"/>
    </source>
</evidence>
<dbReference type="InterPro" id="IPR018929">
    <property type="entry name" value="DUF2510"/>
</dbReference>
<dbReference type="EMBL" id="RHHB01000067">
    <property type="protein sequence ID" value="RNB44094.1"/>
    <property type="molecule type" value="Genomic_DNA"/>
</dbReference>
<evidence type="ECO:0000313" key="4">
    <source>
        <dbReference type="EMBL" id="RNB44094.1"/>
    </source>
</evidence>
<feature type="compositionally biased region" description="Pro residues" evidence="1">
    <location>
        <begin position="120"/>
        <end position="131"/>
    </location>
</feature>
<evidence type="ECO:0000313" key="5">
    <source>
        <dbReference type="Proteomes" id="UP000275048"/>
    </source>
</evidence>
<evidence type="ECO:0000256" key="1">
    <source>
        <dbReference type="SAM" id="MobiDB-lite"/>
    </source>
</evidence>
<gene>
    <name evidence="4" type="ORF">EDM22_18155</name>
</gene>
<accession>A0A3M7ZYV8</accession>